<dbReference type="PANTHER" id="PTHR42736">
    <property type="entry name" value="PROTEIN-GLUTAMINE GAMMA-GLUTAMYLTRANSFERASE"/>
    <property type="match status" value="1"/>
</dbReference>
<keyword evidence="2" id="KW-0472">Membrane</keyword>
<comment type="caution">
    <text evidence="4">The sequence shown here is derived from an EMBL/GenBank/DDBJ whole genome shotgun (WGS) entry which is preliminary data.</text>
</comment>
<feature type="region of interest" description="Disordered" evidence="1">
    <location>
        <begin position="570"/>
        <end position="590"/>
    </location>
</feature>
<feature type="transmembrane region" description="Helical" evidence="2">
    <location>
        <begin position="5"/>
        <end position="23"/>
    </location>
</feature>
<gene>
    <name evidence="4" type="ORF">JOC49_000473</name>
</gene>
<feature type="transmembrane region" description="Helical" evidence="2">
    <location>
        <begin position="211"/>
        <end position="232"/>
    </location>
</feature>
<dbReference type="InterPro" id="IPR052901">
    <property type="entry name" value="Bact_TGase-like"/>
</dbReference>
<name>A0ABS2MNI8_9FIRM</name>
<accession>A0ABS2MNI8</accession>
<organism evidence="4 5">
    <name type="scientific">Fusibacter tunisiensis</name>
    <dbReference type="NCBI Taxonomy" id="1008308"/>
    <lineage>
        <taxon>Bacteria</taxon>
        <taxon>Bacillati</taxon>
        <taxon>Bacillota</taxon>
        <taxon>Clostridia</taxon>
        <taxon>Eubacteriales</taxon>
        <taxon>Eubacteriales Family XII. Incertae Sedis</taxon>
        <taxon>Fusibacter</taxon>
    </lineage>
</organism>
<keyword evidence="5" id="KW-1185">Reference proteome</keyword>
<dbReference type="EMBL" id="JAFBDT010000002">
    <property type="protein sequence ID" value="MBM7560959.1"/>
    <property type="molecule type" value="Genomic_DNA"/>
</dbReference>
<feature type="transmembrane region" description="Helical" evidence="2">
    <location>
        <begin position="57"/>
        <end position="81"/>
    </location>
</feature>
<feature type="transmembrane region" description="Helical" evidence="2">
    <location>
        <begin position="126"/>
        <end position="144"/>
    </location>
</feature>
<dbReference type="PANTHER" id="PTHR42736:SF1">
    <property type="entry name" value="PROTEIN-GLUTAMINE GAMMA-GLUTAMYLTRANSFERASE"/>
    <property type="match status" value="1"/>
</dbReference>
<evidence type="ECO:0000313" key="4">
    <source>
        <dbReference type="EMBL" id="MBM7560959.1"/>
    </source>
</evidence>
<dbReference type="Proteomes" id="UP000767854">
    <property type="component" value="Unassembled WGS sequence"/>
</dbReference>
<evidence type="ECO:0000256" key="1">
    <source>
        <dbReference type="SAM" id="MobiDB-lite"/>
    </source>
</evidence>
<dbReference type="Gene3D" id="3.10.620.30">
    <property type="match status" value="1"/>
</dbReference>
<evidence type="ECO:0000313" key="5">
    <source>
        <dbReference type="Proteomes" id="UP000767854"/>
    </source>
</evidence>
<reference evidence="4 5" key="1">
    <citation type="submission" date="2021-01" db="EMBL/GenBank/DDBJ databases">
        <title>Genomic Encyclopedia of Type Strains, Phase IV (KMG-IV): sequencing the most valuable type-strain genomes for metagenomic binning, comparative biology and taxonomic classification.</title>
        <authorList>
            <person name="Goeker M."/>
        </authorList>
    </citation>
    <scope>NUCLEOTIDE SEQUENCE [LARGE SCALE GENOMIC DNA]</scope>
    <source>
        <strain evidence="4 5">DSM 24436</strain>
    </source>
</reference>
<dbReference type="SMART" id="SM00460">
    <property type="entry name" value="TGc"/>
    <property type="match status" value="1"/>
</dbReference>
<proteinExistence type="predicted"/>
<dbReference type="SUPFAM" id="SSF54001">
    <property type="entry name" value="Cysteine proteinases"/>
    <property type="match status" value="1"/>
</dbReference>
<feature type="transmembrane region" description="Helical" evidence="2">
    <location>
        <begin position="173"/>
        <end position="190"/>
    </location>
</feature>
<dbReference type="InterPro" id="IPR038765">
    <property type="entry name" value="Papain-like_cys_pep_sf"/>
</dbReference>
<dbReference type="Pfam" id="PF01841">
    <property type="entry name" value="Transglut_core"/>
    <property type="match status" value="1"/>
</dbReference>
<keyword evidence="2" id="KW-0812">Transmembrane</keyword>
<feature type="transmembrane region" description="Helical" evidence="2">
    <location>
        <begin position="29"/>
        <end position="50"/>
    </location>
</feature>
<evidence type="ECO:0000256" key="2">
    <source>
        <dbReference type="SAM" id="Phobius"/>
    </source>
</evidence>
<sequence>MSRNVYKWLPGLLIVQALFWVAVDFIPFGLTGLNLLSVSICTYLGLLVLIRYRKHALYLFAGLAGIVVLTYLADAGASFYADWREVAYPFNWLIDFRAQLDYGHLLRYIEWLMNRTDLPGNTPYELIFAGAVSAGITLAFMVTVRFKPLKILWIGPLFFFIVMWYRYVSFSWGIYLTYFSGLFAMLIMEVHEYFVKSHSTYDGTHHPTWKVYVYGLSLSVLLIFFTNALYIMTPHNAIRSGFDAVIPNVWGARTDYNTDNMRIYALWNTPYQNDPNALGGPVGPMNREDPLFWVTMADNAPLTLYLKTNVKSIYTGKNWQNPKQVFKNRFANYRATPENIKLLETGDHKTLNGTLEMDLLKTTTLIAPMGTYETSLDPEKIFTSTENEGFFKAGLLARNLKSYTFAATGMDFGFPEDADYLQLPEGIDSRTFELAESLGRLGKTDYEKAVAMTRFLIDNYTYELAVPTFRTNEDFVSAFLFETQEGYCTYFASALTVMARINRIPARYVEGFRVDTEAFVKGSGRAKVTEADAHAWTELYLDGYGWVIFESTPPYSGPLETDYSPGLSDLLEPSYTEGDPENDLPGSTEAVDESQFLIERDGGRPDIETVYAGPGETASMPLPVKISLAVLAALMLAASVYLIKVPYTFYKGGSKHTLAARRLHTLLYLIRLNRDNSVGRAPEHLFRLSDVFPEVIENWLKVLYDRKDRVKPEMLDETLDSVKPHLKTQLFMFKKRKGIFKYWFLILYKIPHENHDIIR</sequence>
<dbReference type="RefSeq" id="WP_204661826.1">
    <property type="nucleotide sequence ID" value="NZ_JAFBDT010000002.1"/>
</dbReference>
<protein>
    <submittedName>
        <fullName evidence="4">Transglutaminase-like putative cysteine protease</fullName>
    </submittedName>
</protein>
<feature type="domain" description="Transglutaminase-like" evidence="3">
    <location>
        <begin position="480"/>
        <end position="553"/>
    </location>
</feature>
<keyword evidence="2" id="KW-1133">Transmembrane helix</keyword>
<evidence type="ECO:0000259" key="3">
    <source>
        <dbReference type="SMART" id="SM00460"/>
    </source>
</evidence>
<feature type="transmembrane region" description="Helical" evidence="2">
    <location>
        <begin position="151"/>
        <end position="167"/>
    </location>
</feature>
<dbReference type="InterPro" id="IPR002931">
    <property type="entry name" value="Transglutaminase-like"/>
</dbReference>